<dbReference type="Proteomes" id="UP000423525">
    <property type="component" value="Chromosome"/>
</dbReference>
<protein>
    <submittedName>
        <fullName evidence="1">Uncharacterized protein</fullName>
    </submittedName>
</protein>
<organism evidence="1 2">
    <name type="scientific">Corynebacterium rouxii</name>
    <dbReference type="NCBI Taxonomy" id="2719119"/>
    <lineage>
        <taxon>Bacteria</taxon>
        <taxon>Bacillati</taxon>
        <taxon>Actinomycetota</taxon>
        <taxon>Actinomycetes</taxon>
        <taxon>Mycobacteriales</taxon>
        <taxon>Corynebacteriaceae</taxon>
        <taxon>Corynebacterium</taxon>
    </lineage>
</organism>
<proteinExistence type="predicted"/>
<accession>A0A6I8MDJ4</accession>
<reference evidence="1 2" key="1">
    <citation type="submission" date="2019-11" db="EMBL/GenBank/DDBJ databases">
        <authorList>
            <person name="Brisse S."/>
        </authorList>
    </citation>
    <scope>NUCLEOTIDE SEQUENCE [LARGE SCALE GENOMIC DNA]</scope>
    <source>
        <strain evidence="1">FRC0190</strain>
    </source>
</reference>
<sequence>MGWCWNFKHATRQGFRPLGVKVTPMNKVVLSGAERQEFEELVELFHVERTEEHLLDDSVLLYITSS</sequence>
<dbReference type="KEGG" id="crf:FRC0190_01770"/>
<dbReference type="EMBL" id="LR738855">
    <property type="protein sequence ID" value="VZH85832.1"/>
    <property type="molecule type" value="Genomic_DNA"/>
</dbReference>
<evidence type="ECO:0000313" key="1">
    <source>
        <dbReference type="EMBL" id="VZH85832.1"/>
    </source>
</evidence>
<dbReference type="AlphaFoldDB" id="A0A6I8MDJ4"/>
<gene>
    <name evidence="1" type="ORF">FRC0190_01770</name>
</gene>
<evidence type="ECO:0000313" key="2">
    <source>
        <dbReference type="Proteomes" id="UP000423525"/>
    </source>
</evidence>
<name>A0A6I8MDJ4_9CORY</name>